<dbReference type="Proteomes" id="UP000070412">
    <property type="component" value="Unassembled WGS sequence"/>
</dbReference>
<dbReference type="EnsemblMetazoa" id="SSS_4200s_mrna">
    <property type="protein sequence ID" value="KAF7492343.1"/>
    <property type="gene ID" value="SSS_4200"/>
</dbReference>
<dbReference type="PANTHER" id="PTHR11157:SF126">
    <property type="entry name" value="ELONGATION OF VERY LONG CHAIN FATTY ACIDS PROTEIN"/>
    <property type="match status" value="1"/>
</dbReference>
<evidence type="ECO:0000256" key="1">
    <source>
        <dbReference type="ARBA" id="ARBA00004141"/>
    </source>
</evidence>
<dbReference type="OrthoDB" id="434092at2759"/>
<feature type="transmembrane region" description="Helical" evidence="10">
    <location>
        <begin position="214"/>
        <end position="232"/>
    </location>
</feature>
<feature type="transmembrane region" description="Helical" evidence="10">
    <location>
        <begin position="151"/>
        <end position="167"/>
    </location>
</feature>
<proteinExistence type="inferred from homology"/>
<evidence type="ECO:0000256" key="8">
    <source>
        <dbReference type="ARBA" id="ARBA00023136"/>
    </source>
</evidence>
<feature type="transmembrane region" description="Helical" evidence="10">
    <location>
        <begin position="75"/>
        <end position="99"/>
    </location>
</feature>
<dbReference type="GO" id="GO:0009922">
    <property type="term" value="F:fatty acid elongase activity"/>
    <property type="evidence" value="ECO:0007669"/>
    <property type="project" value="UniProtKB-EC"/>
</dbReference>
<keyword evidence="9 10" id="KW-0275">Fatty acid biosynthesis</keyword>
<keyword evidence="7 10" id="KW-0443">Lipid metabolism</keyword>
<evidence type="ECO:0000256" key="4">
    <source>
        <dbReference type="ARBA" id="ARBA00022692"/>
    </source>
</evidence>
<dbReference type="InterPro" id="IPR002076">
    <property type="entry name" value="ELO_fam"/>
</dbReference>
<feature type="transmembrane region" description="Helical" evidence="10">
    <location>
        <begin position="238"/>
        <end position="260"/>
    </location>
</feature>
<keyword evidence="5 10" id="KW-0276">Fatty acid metabolism</keyword>
<dbReference type="AlphaFoldDB" id="A0A834VG59"/>
<evidence type="ECO:0000313" key="13">
    <source>
        <dbReference type="Proteomes" id="UP000070412"/>
    </source>
</evidence>
<keyword evidence="6 10" id="KW-1133">Transmembrane helix</keyword>
<dbReference type="GO" id="GO:0005789">
    <property type="term" value="C:endoplasmic reticulum membrane"/>
    <property type="evidence" value="ECO:0007669"/>
    <property type="project" value="TreeGrafter"/>
</dbReference>
<dbReference type="PANTHER" id="PTHR11157">
    <property type="entry name" value="FATTY ACID ACYL TRANSFERASE-RELATED"/>
    <property type="match status" value="1"/>
</dbReference>
<dbReference type="EC" id="2.3.1.199" evidence="10"/>
<feature type="transmembrane region" description="Helical" evidence="10">
    <location>
        <begin position="119"/>
        <end position="139"/>
    </location>
</feature>
<accession>A0A834VG59</accession>
<protein>
    <recommendedName>
        <fullName evidence="10">Elongation of very long chain fatty acids protein</fullName>
        <ecNumber evidence="10">2.3.1.199</ecNumber>
    </recommendedName>
    <alternativeName>
        <fullName evidence="10">Very-long-chain 3-oxoacyl-CoA synthase</fullName>
    </alternativeName>
</protein>
<evidence type="ECO:0000256" key="7">
    <source>
        <dbReference type="ARBA" id="ARBA00023098"/>
    </source>
</evidence>
<evidence type="ECO:0000256" key="10">
    <source>
        <dbReference type="RuleBase" id="RU361115"/>
    </source>
</evidence>
<feature type="transmembrane region" description="Helical" evidence="10">
    <location>
        <begin position="36"/>
        <end position="54"/>
    </location>
</feature>
<keyword evidence="3 10" id="KW-0808">Transferase</keyword>
<comment type="catalytic activity">
    <reaction evidence="10">
        <text>a very-long-chain acyl-CoA + malonyl-CoA + H(+) = a very-long-chain 3-oxoacyl-CoA + CO2 + CoA</text>
        <dbReference type="Rhea" id="RHEA:32727"/>
        <dbReference type="ChEBI" id="CHEBI:15378"/>
        <dbReference type="ChEBI" id="CHEBI:16526"/>
        <dbReference type="ChEBI" id="CHEBI:57287"/>
        <dbReference type="ChEBI" id="CHEBI:57384"/>
        <dbReference type="ChEBI" id="CHEBI:90725"/>
        <dbReference type="ChEBI" id="CHEBI:90736"/>
        <dbReference type="EC" id="2.3.1.199"/>
    </reaction>
</comment>
<dbReference type="GO" id="GO:0019367">
    <property type="term" value="P:fatty acid elongation, saturated fatty acid"/>
    <property type="evidence" value="ECO:0007669"/>
    <property type="project" value="TreeGrafter"/>
</dbReference>
<evidence type="ECO:0000256" key="9">
    <source>
        <dbReference type="ARBA" id="ARBA00023160"/>
    </source>
</evidence>
<dbReference type="GO" id="GO:0034626">
    <property type="term" value="P:fatty acid elongation, polyunsaturated fatty acid"/>
    <property type="evidence" value="ECO:0007669"/>
    <property type="project" value="TreeGrafter"/>
</dbReference>
<evidence type="ECO:0000256" key="2">
    <source>
        <dbReference type="ARBA" id="ARBA00022516"/>
    </source>
</evidence>
<gene>
    <name evidence="11" type="ORF">SSS_4200</name>
</gene>
<feature type="transmembrane region" description="Helical" evidence="10">
    <location>
        <begin position="173"/>
        <end position="194"/>
    </location>
</feature>
<dbReference type="Pfam" id="PF01151">
    <property type="entry name" value="ELO"/>
    <property type="match status" value="1"/>
</dbReference>
<organism evidence="11">
    <name type="scientific">Sarcoptes scabiei</name>
    <name type="common">Itch mite</name>
    <name type="synonym">Acarus scabiei</name>
    <dbReference type="NCBI Taxonomy" id="52283"/>
    <lineage>
        <taxon>Eukaryota</taxon>
        <taxon>Metazoa</taxon>
        <taxon>Ecdysozoa</taxon>
        <taxon>Arthropoda</taxon>
        <taxon>Chelicerata</taxon>
        <taxon>Arachnida</taxon>
        <taxon>Acari</taxon>
        <taxon>Acariformes</taxon>
        <taxon>Sarcoptiformes</taxon>
        <taxon>Astigmata</taxon>
        <taxon>Psoroptidia</taxon>
        <taxon>Sarcoptoidea</taxon>
        <taxon>Sarcoptidae</taxon>
        <taxon>Sarcoptinae</taxon>
        <taxon>Sarcoptes</taxon>
    </lineage>
</organism>
<keyword evidence="4 10" id="KW-0812">Transmembrane</keyword>
<reference evidence="12" key="3">
    <citation type="submission" date="2022-06" db="UniProtKB">
        <authorList>
            <consortium name="EnsemblMetazoa"/>
        </authorList>
    </citation>
    <scope>IDENTIFICATION</scope>
</reference>
<evidence type="ECO:0000313" key="11">
    <source>
        <dbReference type="EMBL" id="KAF7492343.1"/>
    </source>
</evidence>
<dbReference type="EMBL" id="WVUK01000056">
    <property type="protein sequence ID" value="KAF7492343.1"/>
    <property type="molecule type" value="Genomic_DNA"/>
</dbReference>
<dbReference type="GO" id="GO:0034625">
    <property type="term" value="P:fatty acid elongation, monounsaturated fatty acid"/>
    <property type="evidence" value="ECO:0007669"/>
    <property type="project" value="TreeGrafter"/>
</dbReference>
<name>A0A834VG59_SARSC</name>
<comment type="similarity">
    <text evidence="10">Belongs to the ELO family.</text>
</comment>
<evidence type="ECO:0000256" key="6">
    <source>
        <dbReference type="ARBA" id="ARBA00022989"/>
    </source>
</evidence>
<evidence type="ECO:0000313" key="12">
    <source>
        <dbReference type="EnsemblMetazoa" id="KAF7492343.1"/>
    </source>
</evidence>
<reference evidence="13" key="1">
    <citation type="journal article" date="2020" name="PLoS Negl. Trop. Dis.">
        <title>High-quality nuclear genome for Sarcoptes scabiei-A critical resource for a neglected parasite.</title>
        <authorList>
            <person name="Korhonen P.K."/>
            <person name="Gasser R.B."/>
            <person name="Ma G."/>
            <person name="Wang T."/>
            <person name="Stroehlein A.J."/>
            <person name="Young N.D."/>
            <person name="Ang C.S."/>
            <person name="Fernando D.D."/>
            <person name="Lu H.C."/>
            <person name="Taylor S."/>
            <person name="Reynolds S.L."/>
            <person name="Mofiz E."/>
            <person name="Najaraj S.H."/>
            <person name="Gowda H."/>
            <person name="Madugundu A."/>
            <person name="Renuse S."/>
            <person name="Holt D."/>
            <person name="Pandey A."/>
            <person name="Papenfuss A.T."/>
            <person name="Fischer K."/>
        </authorList>
    </citation>
    <scope>NUCLEOTIDE SEQUENCE [LARGE SCALE GENOMIC DNA]</scope>
</reference>
<dbReference type="GO" id="GO:0042761">
    <property type="term" value="P:very long-chain fatty acid biosynthetic process"/>
    <property type="evidence" value="ECO:0007669"/>
    <property type="project" value="TreeGrafter"/>
</dbReference>
<keyword evidence="2 10" id="KW-0444">Lipid biosynthesis</keyword>
<sequence>MSTTGNVAPISIENSANYWDRNCDPRTVNLWLMAHGPWKLIGFTSLYLGFVYFGRKFMANRKPYELRSSMLGYNILLVVINLFFLYESLVWIDFGAKLFDFRFPSPTDRSKKTMHIIEMFYYYQWTKFIDYFDTFFFILRKKEKQLTVLHIYHHISVPVIGWISSWISPTMPVLGLFAMLNCFCHVIMYSYYALSALGPQLQPFLWWKKYITQIQLFQFALIGLYGICLNLWHQNYPFIYRMMPVTQAIIFLAMFGNFYIRSYLNKRKMA</sequence>
<comment type="subcellular location">
    <subcellularLocation>
        <location evidence="1">Membrane</location>
        <topology evidence="1">Multi-pass membrane protein</topology>
    </subcellularLocation>
</comment>
<reference evidence="11" key="2">
    <citation type="submission" date="2020-01" db="EMBL/GenBank/DDBJ databases">
        <authorList>
            <person name="Korhonen P.K.K."/>
            <person name="Guangxu M.G."/>
            <person name="Wang T.W."/>
            <person name="Stroehlein A.J.S."/>
            <person name="Young N.D."/>
            <person name="Ang C.-S.A."/>
            <person name="Fernando D.W.F."/>
            <person name="Lu H.L."/>
            <person name="Taylor S.T."/>
            <person name="Ehtesham M.E.M."/>
            <person name="Najaraj S.H.N."/>
            <person name="Harsha G.H.G."/>
            <person name="Madugundu A.M."/>
            <person name="Renuse S.R."/>
            <person name="Holt D.H."/>
            <person name="Pandey A.P."/>
            <person name="Papenfuss A.P."/>
            <person name="Gasser R.B.G."/>
            <person name="Fischer K.F."/>
        </authorList>
    </citation>
    <scope>NUCLEOTIDE SEQUENCE</scope>
    <source>
        <strain evidence="11">SSS_KF_BRIS2020</strain>
    </source>
</reference>
<evidence type="ECO:0000256" key="3">
    <source>
        <dbReference type="ARBA" id="ARBA00022679"/>
    </source>
</evidence>
<keyword evidence="13" id="KW-1185">Reference proteome</keyword>
<dbReference type="GO" id="GO:0030148">
    <property type="term" value="P:sphingolipid biosynthetic process"/>
    <property type="evidence" value="ECO:0007669"/>
    <property type="project" value="TreeGrafter"/>
</dbReference>
<keyword evidence="8 10" id="KW-0472">Membrane</keyword>
<evidence type="ECO:0000256" key="5">
    <source>
        <dbReference type="ARBA" id="ARBA00022832"/>
    </source>
</evidence>